<accession>A0AAV0QRI8</accession>
<evidence type="ECO:0000313" key="2">
    <source>
        <dbReference type="EMBL" id="CAI0547595.1"/>
    </source>
</evidence>
<proteinExistence type="predicted"/>
<dbReference type="Proteomes" id="UP001154282">
    <property type="component" value="Unassembled WGS sequence"/>
</dbReference>
<comment type="caution">
    <text evidence="2">The sequence shown here is derived from an EMBL/GenBank/DDBJ whole genome shotgun (WGS) entry which is preliminary data.</text>
</comment>
<feature type="transmembrane region" description="Helical" evidence="1">
    <location>
        <begin position="20"/>
        <end position="38"/>
    </location>
</feature>
<reference evidence="2" key="1">
    <citation type="submission" date="2022-08" db="EMBL/GenBank/DDBJ databases">
        <authorList>
            <person name="Gutierrez-Valencia J."/>
        </authorList>
    </citation>
    <scope>NUCLEOTIDE SEQUENCE</scope>
</reference>
<evidence type="ECO:0000256" key="1">
    <source>
        <dbReference type="SAM" id="Phobius"/>
    </source>
</evidence>
<keyword evidence="3" id="KW-1185">Reference proteome</keyword>
<keyword evidence="1" id="KW-0812">Transmembrane</keyword>
<sequence>MDLLSNHQDVLLQMAYFETTLVDVWGRFLLILEFALLLELN</sequence>
<evidence type="ECO:0000313" key="3">
    <source>
        <dbReference type="Proteomes" id="UP001154282"/>
    </source>
</evidence>
<organism evidence="2 3">
    <name type="scientific">Linum tenue</name>
    <dbReference type="NCBI Taxonomy" id="586396"/>
    <lineage>
        <taxon>Eukaryota</taxon>
        <taxon>Viridiplantae</taxon>
        <taxon>Streptophyta</taxon>
        <taxon>Embryophyta</taxon>
        <taxon>Tracheophyta</taxon>
        <taxon>Spermatophyta</taxon>
        <taxon>Magnoliopsida</taxon>
        <taxon>eudicotyledons</taxon>
        <taxon>Gunneridae</taxon>
        <taxon>Pentapetalae</taxon>
        <taxon>rosids</taxon>
        <taxon>fabids</taxon>
        <taxon>Malpighiales</taxon>
        <taxon>Linaceae</taxon>
        <taxon>Linum</taxon>
    </lineage>
</organism>
<keyword evidence="1" id="KW-0472">Membrane</keyword>
<protein>
    <submittedName>
        <fullName evidence="2">Uncharacterized protein</fullName>
    </submittedName>
</protein>
<dbReference type="AlphaFoldDB" id="A0AAV0QRI8"/>
<name>A0AAV0QRI8_9ROSI</name>
<dbReference type="EMBL" id="CAMGYJ010000010">
    <property type="protein sequence ID" value="CAI0547595.1"/>
    <property type="molecule type" value="Genomic_DNA"/>
</dbReference>
<gene>
    <name evidence="2" type="ORF">LITE_LOCUS44432</name>
</gene>
<keyword evidence="1" id="KW-1133">Transmembrane helix</keyword>